<keyword evidence="12" id="KW-1185">Reference proteome</keyword>
<reference evidence="12" key="1">
    <citation type="submission" date="2016-10" db="EMBL/GenBank/DDBJ databases">
        <authorList>
            <person name="Varghese N."/>
            <person name="Submissions S."/>
        </authorList>
    </citation>
    <scope>NUCLEOTIDE SEQUENCE [LARGE SCALE GENOMIC DNA]</scope>
    <source>
        <strain evidence="12">DSM 46136</strain>
    </source>
</reference>
<name>A0A1I7A1L9_9ACTN</name>
<dbReference type="Pfam" id="PF13677">
    <property type="entry name" value="MotB_plug"/>
    <property type="match status" value="1"/>
</dbReference>
<evidence type="ECO:0000256" key="5">
    <source>
        <dbReference type="ARBA" id="ARBA00022989"/>
    </source>
</evidence>
<evidence type="ECO:0000256" key="6">
    <source>
        <dbReference type="ARBA" id="ARBA00023136"/>
    </source>
</evidence>
<evidence type="ECO:0000313" key="12">
    <source>
        <dbReference type="Proteomes" id="UP000199546"/>
    </source>
</evidence>
<dbReference type="PANTHER" id="PTHR30329:SF20">
    <property type="entry name" value="EXPORTED PROTEIN"/>
    <property type="match status" value="1"/>
</dbReference>
<dbReference type="Pfam" id="PF00691">
    <property type="entry name" value="OmpA"/>
    <property type="match status" value="1"/>
</dbReference>
<dbReference type="SUPFAM" id="SSF103088">
    <property type="entry name" value="OmpA-like"/>
    <property type="match status" value="1"/>
</dbReference>
<feature type="transmembrane region" description="Helical" evidence="9">
    <location>
        <begin position="27"/>
        <end position="47"/>
    </location>
</feature>
<comment type="subcellular location">
    <subcellularLocation>
        <location evidence="1">Cell membrane</location>
        <topology evidence="1">Single-pass membrane protein</topology>
    </subcellularLocation>
</comment>
<sequence>MSSGGHGGRRRAKKHVEEEHENHERWLVSYADMMTLLLVLFVVLFAMSQVDKDKFAALASGLSEAFGAPVTAVQGSAGNPEASVLDSLDAAVDVQIPPAPAAQESVDAAAAEAAAQEAARVAAEARAEYDHLAAARDAIDAALAAAGHAGTARYEIDERGLVVHIVSDPVLFGPEEATLRPQGREILDAVGPTLAALPNRLAVEGHANSLPVTRGGPWPSNWELSAFRATTVVRYLAAGGVAQDRLSGTGLSDTMPMVPASDPDALSLNRRVDIVVLSDASAEANELLPGLDAPAQAPAPAAPAPAAPAQEGTHE</sequence>
<protein>
    <submittedName>
        <fullName evidence="11">Chemotaxis protein MotB</fullName>
    </submittedName>
</protein>
<keyword evidence="3" id="KW-1003">Cell membrane</keyword>
<keyword evidence="5 9" id="KW-1133">Transmembrane helix</keyword>
<dbReference type="CDD" id="cd07185">
    <property type="entry name" value="OmpA_C-like"/>
    <property type="match status" value="1"/>
</dbReference>
<dbReference type="Proteomes" id="UP000199546">
    <property type="component" value="Unassembled WGS sequence"/>
</dbReference>
<evidence type="ECO:0000256" key="4">
    <source>
        <dbReference type="ARBA" id="ARBA00022692"/>
    </source>
</evidence>
<evidence type="ECO:0000256" key="7">
    <source>
        <dbReference type="PROSITE-ProRule" id="PRU00473"/>
    </source>
</evidence>
<evidence type="ECO:0000256" key="2">
    <source>
        <dbReference type="ARBA" id="ARBA00008914"/>
    </source>
</evidence>
<dbReference type="GO" id="GO:0005886">
    <property type="term" value="C:plasma membrane"/>
    <property type="evidence" value="ECO:0007669"/>
    <property type="project" value="UniProtKB-SubCell"/>
</dbReference>
<keyword evidence="4 9" id="KW-0812">Transmembrane</keyword>
<dbReference type="InterPro" id="IPR050330">
    <property type="entry name" value="Bact_OuterMem_StrucFunc"/>
</dbReference>
<dbReference type="InterPro" id="IPR025713">
    <property type="entry name" value="MotB-like_N_dom"/>
</dbReference>
<dbReference type="Gene3D" id="3.30.1330.60">
    <property type="entry name" value="OmpA-like domain"/>
    <property type="match status" value="1"/>
</dbReference>
<dbReference type="PANTHER" id="PTHR30329">
    <property type="entry name" value="STATOR ELEMENT OF FLAGELLAR MOTOR COMPLEX"/>
    <property type="match status" value="1"/>
</dbReference>
<dbReference type="PROSITE" id="PS51123">
    <property type="entry name" value="OMPA_2"/>
    <property type="match status" value="1"/>
</dbReference>
<keyword evidence="6 7" id="KW-0472">Membrane</keyword>
<dbReference type="InterPro" id="IPR036737">
    <property type="entry name" value="OmpA-like_sf"/>
</dbReference>
<evidence type="ECO:0000256" key="1">
    <source>
        <dbReference type="ARBA" id="ARBA00004162"/>
    </source>
</evidence>
<accession>A0A1I7A1L9</accession>
<dbReference type="STRING" id="1296565.SAMN05660657_02413"/>
<organism evidence="11 12">
    <name type="scientific">Geodermatophilus amargosae</name>
    <dbReference type="NCBI Taxonomy" id="1296565"/>
    <lineage>
        <taxon>Bacteria</taxon>
        <taxon>Bacillati</taxon>
        <taxon>Actinomycetota</taxon>
        <taxon>Actinomycetes</taxon>
        <taxon>Geodermatophilales</taxon>
        <taxon>Geodermatophilaceae</taxon>
        <taxon>Geodermatophilus</taxon>
    </lineage>
</organism>
<feature type="region of interest" description="Disordered" evidence="8">
    <location>
        <begin position="1"/>
        <end position="20"/>
    </location>
</feature>
<dbReference type="InterPro" id="IPR006665">
    <property type="entry name" value="OmpA-like"/>
</dbReference>
<dbReference type="OrthoDB" id="9815217at2"/>
<dbReference type="EMBL" id="FPBA01000007">
    <property type="protein sequence ID" value="SFT68825.1"/>
    <property type="molecule type" value="Genomic_DNA"/>
</dbReference>
<feature type="domain" description="OmpA-like" evidence="10">
    <location>
        <begin position="159"/>
        <end position="280"/>
    </location>
</feature>
<evidence type="ECO:0000256" key="9">
    <source>
        <dbReference type="SAM" id="Phobius"/>
    </source>
</evidence>
<gene>
    <name evidence="11" type="ORF">SAMN05660657_02413</name>
</gene>
<dbReference type="RefSeq" id="WP_093579637.1">
    <property type="nucleotide sequence ID" value="NZ_FPBA01000007.1"/>
</dbReference>
<evidence type="ECO:0000313" key="11">
    <source>
        <dbReference type="EMBL" id="SFT68825.1"/>
    </source>
</evidence>
<evidence type="ECO:0000259" key="10">
    <source>
        <dbReference type="PROSITE" id="PS51123"/>
    </source>
</evidence>
<evidence type="ECO:0000256" key="8">
    <source>
        <dbReference type="SAM" id="MobiDB-lite"/>
    </source>
</evidence>
<feature type="region of interest" description="Disordered" evidence="8">
    <location>
        <begin position="291"/>
        <end position="315"/>
    </location>
</feature>
<evidence type="ECO:0000256" key="3">
    <source>
        <dbReference type="ARBA" id="ARBA00022475"/>
    </source>
</evidence>
<proteinExistence type="inferred from homology"/>
<comment type="similarity">
    <text evidence="2">Belongs to the MotB family.</text>
</comment>
<dbReference type="AlphaFoldDB" id="A0A1I7A1L9"/>